<sequence>MSMFSTCSRKEWLYIIHSTIAIELRYPTTKQKVYQIQSKELFCKWLALTCFHPPLDMSHPDFCLTYHPLPEEQLTSLGDHLPVSRLDRMEEISQRMRTSLGDLLRSPESATPIIFDHSPAMSRIIGSARLLVGPLTELRLMSWSMTHRSASTAGILEEALTRGWPFSLVYPSNCLESVKVARDFPATLPPPPESIDVPEIGDEYDVQTE</sequence>
<evidence type="ECO:0000313" key="1">
    <source>
        <dbReference type="EMBL" id="KAI0083093.1"/>
    </source>
</evidence>
<proteinExistence type="predicted"/>
<evidence type="ECO:0000313" key="2">
    <source>
        <dbReference type="Proteomes" id="UP001055072"/>
    </source>
</evidence>
<reference evidence="1" key="1">
    <citation type="journal article" date="2021" name="Environ. Microbiol.">
        <title>Gene family expansions and transcriptome signatures uncover fungal adaptations to wood decay.</title>
        <authorList>
            <person name="Hage H."/>
            <person name="Miyauchi S."/>
            <person name="Viragh M."/>
            <person name="Drula E."/>
            <person name="Min B."/>
            <person name="Chaduli D."/>
            <person name="Navarro D."/>
            <person name="Favel A."/>
            <person name="Norest M."/>
            <person name="Lesage-Meessen L."/>
            <person name="Balint B."/>
            <person name="Merenyi Z."/>
            <person name="de Eugenio L."/>
            <person name="Morin E."/>
            <person name="Martinez A.T."/>
            <person name="Baldrian P."/>
            <person name="Stursova M."/>
            <person name="Martinez M.J."/>
            <person name="Novotny C."/>
            <person name="Magnuson J.K."/>
            <person name="Spatafora J.W."/>
            <person name="Maurice S."/>
            <person name="Pangilinan J."/>
            <person name="Andreopoulos W."/>
            <person name="LaButti K."/>
            <person name="Hundley H."/>
            <person name="Na H."/>
            <person name="Kuo A."/>
            <person name="Barry K."/>
            <person name="Lipzen A."/>
            <person name="Henrissat B."/>
            <person name="Riley R."/>
            <person name="Ahrendt S."/>
            <person name="Nagy L.G."/>
            <person name="Grigoriev I.V."/>
            <person name="Martin F."/>
            <person name="Rosso M.N."/>
        </authorList>
    </citation>
    <scope>NUCLEOTIDE SEQUENCE</scope>
    <source>
        <strain evidence="1">CBS 384.51</strain>
    </source>
</reference>
<dbReference type="Proteomes" id="UP001055072">
    <property type="component" value="Unassembled WGS sequence"/>
</dbReference>
<dbReference type="EMBL" id="MU274997">
    <property type="protein sequence ID" value="KAI0083093.1"/>
    <property type="molecule type" value="Genomic_DNA"/>
</dbReference>
<organism evidence="1 2">
    <name type="scientific">Irpex rosettiformis</name>
    <dbReference type="NCBI Taxonomy" id="378272"/>
    <lineage>
        <taxon>Eukaryota</taxon>
        <taxon>Fungi</taxon>
        <taxon>Dikarya</taxon>
        <taxon>Basidiomycota</taxon>
        <taxon>Agaricomycotina</taxon>
        <taxon>Agaricomycetes</taxon>
        <taxon>Polyporales</taxon>
        <taxon>Irpicaceae</taxon>
        <taxon>Irpex</taxon>
    </lineage>
</organism>
<comment type="caution">
    <text evidence="1">The sequence shown here is derived from an EMBL/GenBank/DDBJ whole genome shotgun (WGS) entry which is preliminary data.</text>
</comment>
<gene>
    <name evidence="1" type="ORF">BDY19DRAFT_910855</name>
</gene>
<protein>
    <submittedName>
        <fullName evidence="1">Uncharacterized protein</fullName>
    </submittedName>
</protein>
<keyword evidence="2" id="KW-1185">Reference proteome</keyword>
<name>A0ACB8TM89_9APHY</name>
<accession>A0ACB8TM89</accession>